<dbReference type="InterPro" id="IPR056196">
    <property type="entry name" value="Mmc1_C"/>
</dbReference>
<keyword evidence="4" id="KW-1185">Reference proteome</keyword>
<evidence type="ECO:0000259" key="2">
    <source>
        <dbReference type="Pfam" id="PF23868"/>
    </source>
</evidence>
<dbReference type="Proteomes" id="UP000807353">
    <property type="component" value="Unassembled WGS sequence"/>
</dbReference>
<gene>
    <name evidence="3" type="ORF">BDZ94DRAFT_1171027</name>
</gene>
<organism evidence="3 4">
    <name type="scientific">Collybia nuda</name>
    <dbReference type="NCBI Taxonomy" id="64659"/>
    <lineage>
        <taxon>Eukaryota</taxon>
        <taxon>Fungi</taxon>
        <taxon>Dikarya</taxon>
        <taxon>Basidiomycota</taxon>
        <taxon>Agaricomycotina</taxon>
        <taxon>Agaricomycetes</taxon>
        <taxon>Agaricomycetidae</taxon>
        <taxon>Agaricales</taxon>
        <taxon>Tricholomatineae</taxon>
        <taxon>Clitocybaceae</taxon>
        <taxon>Collybia</taxon>
    </lineage>
</organism>
<dbReference type="PANTHER" id="PTHR38644:SF1">
    <property type="entry name" value="EXPRESSED PROTEIN"/>
    <property type="match status" value="1"/>
</dbReference>
<evidence type="ECO:0000256" key="1">
    <source>
        <dbReference type="SAM" id="Phobius"/>
    </source>
</evidence>
<keyword evidence="1" id="KW-1133">Transmembrane helix</keyword>
<name>A0A9P5XZA1_9AGAR</name>
<accession>A0A9P5XZA1</accession>
<protein>
    <recommendedName>
        <fullName evidence="2">Mmc1 C-terminal domain-containing protein</fullName>
    </recommendedName>
</protein>
<feature type="transmembrane region" description="Helical" evidence="1">
    <location>
        <begin position="528"/>
        <end position="547"/>
    </location>
</feature>
<feature type="transmembrane region" description="Helical" evidence="1">
    <location>
        <begin position="567"/>
        <end position="585"/>
    </location>
</feature>
<evidence type="ECO:0000313" key="4">
    <source>
        <dbReference type="Proteomes" id="UP000807353"/>
    </source>
</evidence>
<sequence length="620" mass="68125">MLLRRTCSSKPIGLFCGSKAAYTTYRPKSFTPNDSQNVPCHETLTLLHRMIKLLPRALPSTAQGNLSSFMESFEFWNAIMARACENLTLAGGRPARIAVCGFGEFSGTQDLVTALLEEPLSSDQNQNEHIRNRWKDRVGRRSLIITNSPSSQPSTIVTRSAYLHQFHMPVEITETLSITHPTPNESPSTRVIDECAAQDLLQADAAIIVCNPLTTPLSTLLETPLFTRNPNSILILSFTSLSYSELRSQPLSRFTYPMIPREPAIQGREIHFVDPVRALSAIRTLTSNPHTPNIIEKFQDEYMSSNISNLTTSLKSLLSPSGNLSGGSLQKRTALAQLRGALHTCNLSLTKARGEMEEVSMAVGKLIGRMEEATAKARGEVLGQSDQANPSRVGDIVGVALKAAKQEMKQVMDRLTWWRMFLRVDEISTTVSQTLQRSWCQNLEKHLIMQTGQLSSLQSDITTATSLLLSRQATPSFKSAVLENTLNQLKTSQDYHLTPETLTSPIFSRSAQIVKYPTMSLHIAGQRIVLGMAGGMVSSVGLGWAGWVGWLVGNGEGLLTLTGVDAGTAVGVGLLGAATVIRWAAGAWERSKRQWWEDCNRVSDGLHRDLIVRVSVFIHG</sequence>
<dbReference type="OrthoDB" id="5319015at2759"/>
<keyword evidence="1" id="KW-0472">Membrane</keyword>
<dbReference type="PANTHER" id="PTHR38644">
    <property type="entry name" value="EXPRESSED PROTEIN"/>
    <property type="match status" value="1"/>
</dbReference>
<dbReference type="AlphaFoldDB" id="A0A9P5XZA1"/>
<feature type="domain" description="Mmc1 C-terminal" evidence="2">
    <location>
        <begin position="409"/>
        <end position="534"/>
    </location>
</feature>
<proteinExistence type="predicted"/>
<keyword evidence="1" id="KW-0812">Transmembrane</keyword>
<evidence type="ECO:0000313" key="3">
    <source>
        <dbReference type="EMBL" id="KAF9459814.1"/>
    </source>
</evidence>
<dbReference type="Pfam" id="PF23868">
    <property type="entry name" value="Mmc1_C"/>
    <property type="match status" value="1"/>
</dbReference>
<reference evidence="3" key="1">
    <citation type="submission" date="2020-11" db="EMBL/GenBank/DDBJ databases">
        <authorList>
            <consortium name="DOE Joint Genome Institute"/>
            <person name="Ahrendt S."/>
            <person name="Riley R."/>
            <person name="Andreopoulos W."/>
            <person name="Labutti K."/>
            <person name="Pangilinan J."/>
            <person name="Ruiz-Duenas F.J."/>
            <person name="Barrasa J.M."/>
            <person name="Sanchez-Garcia M."/>
            <person name="Camarero S."/>
            <person name="Miyauchi S."/>
            <person name="Serrano A."/>
            <person name="Linde D."/>
            <person name="Babiker R."/>
            <person name="Drula E."/>
            <person name="Ayuso-Fernandez I."/>
            <person name="Pacheco R."/>
            <person name="Padilla G."/>
            <person name="Ferreira P."/>
            <person name="Barriuso J."/>
            <person name="Kellner H."/>
            <person name="Castanera R."/>
            <person name="Alfaro M."/>
            <person name="Ramirez L."/>
            <person name="Pisabarro A.G."/>
            <person name="Kuo A."/>
            <person name="Tritt A."/>
            <person name="Lipzen A."/>
            <person name="He G."/>
            <person name="Yan M."/>
            <person name="Ng V."/>
            <person name="Cullen D."/>
            <person name="Martin F."/>
            <person name="Rosso M.-N."/>
            <person name="Henrissat B."/>
            <person name="Hibbett D."/>
            <person name="Martinez A.T."/>
            <person name="Grigoriev I.V."/>
        </authorList>
    </citation>
    <scope>NUCLEOTIDE SEQUENCE</scope>
    <source>
        <strain evidence="3">CBS 247.69</strain>
    </source>
</reference>
<comment type="caution">
    <text evidence="3">The sequence shown here is derived from an EMBL/GenBank/DDBJ whole genome shotgun (WGS) entry which is preliminary data.</text>
</comment>
<dbReference type="EMBL" id="MU150310">
    <property type="protein sequence ID" value="KAF9459814.1"/>
    <property type="molecule type" value="Genomic_DNA"/>
</dbReference>